<proteinExistence type="predicted"/>
<dbReference type="PANTHER" id="PTHR11008">
    <property type="entry name" value="PROTEIN TAKEOUT-LIKE PROTEIN"/>
    <property type="match status" value="1"/>
</dbReference>
<evidence type="ECO:0000313" key="2">
    <source>
        <dbReference type="EMBL" id="KAF7282497.1"/>
    </source>
</evidence>
<keyword evidence="1" id="KW-0732">Signal</keyword>
<dbReference type="AlphaFoldDB" id="A0A834IK99"/>
<dbReference type="InterPro" id="IPR038606">
    <property type="entry name" value="To_sf"/>
</dbReference>
<dbReference type="Proteomes" id="UP000625711">
    <property type="component" value="Unassembled WGS sequence"/>
</dbReference>
<evidence type="ECO:0000313" key="3">
    <source>
        <dbReference type="Proteomes" id="UP000625711"/>
    </source>
</evidence>
<evidence type="ECO:0000256" key="1">
    <source>
        <dbReference type="SAM" id="SignalP"/>
    </source>
</evidence>
<reference evidence="2" key="1">
    <citation type="submission" date="2020-08" db="EMBL/GenBank/DDBJ databases">
        <title>Genome sequencing and assembly of the red palm weevil Rhynchophorus ferrugineus.</title>
        <authorList>
            <person name="Dias G.B."/>
            <person name="Bergman C.M."/>
            <person name="Manee M."/>
        </authorList>
    </citation>
    <scope>NUCLEOTIDE SEQUENCE</scope>
    <source>
        <strain evidence="2">AA-2017</strain>
        <tissue evidence="2">Whole larva</tissue>
    </source>
</reference>
<sequence length="239" mass="26997">MKSLLIFVLGCLGCGLVDANIPSYIKLCKRTDPNVSQCLRESIEYLRPKLKEGIPELNVPSLEPLPLNEIRLNSGPNQARINANISNLLVHGPTTFKINDLKADLKRTRFLTQFTIPTLYFEGNYELDMNVLFIKYQGRGPINGTFTNYVFNCLMKADKTGKSQLFLGNLFSDNGEVLARASQDLIEQNTDVLIDEIKPTLEQGLAEKFTKIANSIMDRYPYDELFPQKEKNDIVCIQG</sequence>
<gene>
    <name evidence="2" type="ORF">GWI33_002600</name>
</gene>
<comment type="caution">
    <text evidence="2">The sequence shown here is derived from an EMBL/GenBank/DDBJ whole genome shotgun (WGS) entry which is preliminary data.</text>
</comment>
<feature type="chain" id="PRO_5032321479" description="Hemolymph juvenile hormone binding protein" evidence="1">
    <location>
        <begin position="20"/>
        <end position="239"/>
    </location>
</feature>
<dbReference type="EMBL" id="JAACXV010000171">
    <property type="protein sequence ID" value="KAF7282497.1"/>
    <property type="molecule type" value="Genomic_DNA"/>
</dbReference>
<dbReference type="SMART" id="SM00700">
    <property type="entry name" value="JHBP"/>
    <property type="match status" value="1"/>
</dbReference>
<dbReference type="InterPro" id="IPR010562">
    <property type="entry name" value="Haemolymph_juvenile_hormone-bd"/>
</dbReference>
<evidence type="ECO:0008006" key="4">
    <source>
        <dbReference type="Google" id="ProtNLM"/>
    </source>
</evidence>
<dbReference type="PANTHER" id="PTHR11008:SF39">
    <property type="entry name" value="CIRCADIAN CLOCK-CONTROLLED PROTEIN-LIKE PROTEIN"/>
    <property type="match status" value="1"/>
</dbReference>
<feature type="signal peptide" evidence="1">
    <location>
        <begin position="1"/>
        <end position="19"/>
    </location>
</feature>
<dbReference type="Pfam" id="PF06585">
    <property type="entry name" value="JHBP"/>
    <property type="match status" value="1"/>
</dbReference>
<name>A0A834IK99_RHYFE</name>
<organism evidence="2 3">
    <name type="scientific">Rhynchophorus ferrugineus</name>
    <name type="common">Red palm weevil</name>
    <name type="synonym">Curculio ferrugineus</name>
    <dbReference type="NCBI Taxonomy" id="354439"/>
    <lineage>
        <taxon>Eukaryota</taxon>
        <taxon>Metazoa</taxon>
        <taxon>Ecdysozoa</taxon>
        <taxon>Arthropoda</taxon>
        <taxon>Hexapoda</taxon>
        <taxon>Insecta</taxon>
        <taxon>Pterygota</taxon>
        <taxon>Neoptera</taxon>
        <taxon>Endopterygota</taxon>
        <taxon>Coleoptera</taxon>
        <taxon>Polyphaga</taxon>
        <taxon>Cucujiformia</taxon>
        <taxon>Curculionidae</taxon>
        <taxon>Dryophthorinae</taxon>
        <taxon>Rhynchophorus</taxon>
    </lineage>
</organism>
<protein>
    <recommendedName>
        <fullName evidence="4">Hemolymph juvenile hormone binding protein</fullName>
    </recommendedName>
</protein>
<dbReference type="GO" id="GO:0005615">
    <property type="term" value="C:extracellular space"/>
    <property type="evidence" value="ECO:0007669"/>
    <property type="project" value="TreeGrafter"/>
</dbReference>
<dbReference type="Gene3D" id="3.15.10.30">
    <property type="entry name" value="Haemolymph juvenile hormone binding protein"/>
    <property type="match status" value="1"/>
</dbReference>
<dbReference type="OrthoDB" id="8179031at2759"/>
<keyword evidence="3" id="KW-1185">Reference proteome</keyword>
<accession>A0A834IK99</accession>